<dbReference type="GO" id="GO:0000160">
    <property type="term" value="P:phosphorelay signal transduction system"/>
    <property type="evidence" value="ECO:0007669"/>
    <property type="project" value="InterPro"/>
</dbReference>
<name>A0A644XB93_9ZZZZ</name>
<dbReference type="PANTHER" id="PTHR44591:SF23">
    <property type="entry name" value="CHEY SUBFAMILY"/>
    <property type="match status" value="1"/>
</dbReference>
<dbReference type="CDD" id="cd00156">
    <property type="entry name" value="REC"/>
    <property type="match status" value="1"/>
</dbReference>
<dbReference type="AlphaFoldDB" id="A0A644XB93"/>
<dbReference type="InterPro" id="IPR011006">
    <property type="entry name" value="CheY-like_superfamily"/>
</dbReference>
<feature type="domain" description="Response regulatory" evidence="2">
    <location>
        <begin position="3"/>
        <end position="116"/>
    </location>
</feature>
<dbReference type="SMART" id="SM00448">
    <property type="entry name" value="REC"/>
    <property type="match status" value="2"/>
</dbReference>
<dbReference type="SUPFAM" id="SSF52172">
    <property type="entry name" value="CheY-like"/>
    <property type="match status" value="2"/>
</dbReference>
<organism evidence="3">
    <name type="scientific">bioreactor metagenome</name>
    <dbReference type="NCBI Taxonomy" id="1076179"/>
    <lineage>
        <taxon>unclassified sequences</taxon>
        <taxon>metagenomes</taxon>
        <taxon>ecological metagenomes</taxon>
    </lineage>
</organism>
<dbReference type="InterPro" id="IPR001789">
    <property type="entry name" value="Sig_transdc_resp-reg_receiver"/>
</dbReference>
<dbReference type="Pfam" id="PF00072">
    <property type="entry name" value="Response_reg"/>
    <property type="match status" value="1"/>
</dbReference>
<reference evidence="3" key="1">
    <citation type="submission" date="2019-08" db="EMBL/GenBank/DDBJ databases">
        <authorList>
            <person name="Kucharzyk K."/>
            <person name="Murdoch R.W."/>
            <person name="Higgins S."/>
            <person name="Loffler F."/>
        </authorList>
    </citation>
    <scope>NUCLEOTIDE SEQUENCE</scope>
</reference>
<evidence type="ECO:0000259" key="2">
    <source>
        <dbReference type="PROSITE" id="PS50110"/>
    </source>
</evidence>
<evidence type="ECO:0000313" key="3">
    <source>
        <dbReference type="EMBL" id="MPM13031.1"/>
    </source>
</evidence>
<protein>
    <submittedName>
        <fullName evidence="3">Regulator of RpoS</fullName>
    </submittedName>
</protein>
<dbReference type="EMBL" id="VSSQ01002056">
    <property type="protein sequence ID" value="MPM13031.1"/>
    <property type="molecule type" value="Genomic_DNA"/>
</dbReference>
<feature type="domain" description="Response regulatory" evidence="2">
    <location>
        <begin position="129"/>
        <end position="242"/>
    </location>
</feature>
<comment type="caution">
    <text evidence="3">The sequence shown here is derived from an EMBL/GenBank/DDBJ whole genome shotgun (WGS) entry which is preliminary data.</text>
</comment>
<evidence type="ECO:0000256" key="1">
    <source>
        <dbReference type="ARBA" id="ARBA00022553"/>
    </source>
</evidence>
<sequence>MCNILHIEQSSFFSKLVEKNVEEKGHNYINVKDFHEAREVLESQNICLIISSLYVKDGNIEDFVREVNNKFDIPIFVVTSEDMSDTRKDLINLGISEYILKKDLEDEIRKYLDNVFREDEYMNNLQEASIAIVEDNNFFIELERTILENRKICNVDYYEDGKSLIESGKKYDIYLIDIILKNEFGKDLIRKIRRNNIDSSIIAVTALDNNKALSKILDSGADDFITKPIDEELFIAKLKSNIRVYNLQKKLNELKKN</sequence>
<dbReference type="PANTHER" id="PTHR44591">
    <property type="entry name" value="STRESS RESPONSE REGULATOR PROTEIN 1"/>
    <property type="match status" value="1"/>
</dbReference>
<proteinExistence type="predicted"/>
<dbReference type="PROSITE" id="PS50110">
    <property type="entry name" value="RESPONSE_REGULATORY"/>
    <property type="match status" value="2"/>
</dbReference>
<dbReference type="Gene3D" id="3.40.50.2300">
    <property type="match status" value="2"/>
</dbReference>
<gene>
    <name evidence="3" type="primary">rssB_27</name>
    <name evidence="3" type="ORF">SDC9_59386</name>
</gene>
<keyword evidence="1" id="KW-0597">Phosphoprotein</keyword>
<dbReference type="InterPro" id="IPR050595">
    <property type="entry name" value="Bact_response_regulator"/>
</dbReference>
<accession>A0A644XB93</accession>